<organism evidence="5 6">
    <name type="scientific">Lysinibacillus fusiformis</name>
    <dbReference type="NCBI Taxonomy" id="28031"/>
    <lineage>
        <taxon>Bacteria</taxon>
        <taxon>Bacillati</taxon>
        <taxon>Bacillota</taxon>
        <taxon>Bacilli</taxon>
        <taxon>Bacillales</taxon>
        <taxon>Bacillaceae</taxon>
        <taxon>Lysinibacillus</taxon>
    </lineage>
</organism>
<comment type="caution">
    <text evidence="5">The sequence shown here is derived from an EMBL/GenBank/DDBJ whole genome shotgun (WGS) entry which is preliminary data.</text>
</comment>
<name>A0A1H9AR60_9BACI</name>
<dbReference type="Gene3D" id="3.30.428.10">
    <property type="entry name" value="HIT-like"/>
    <property type="match status" value="1"/>
</dbReference>
<dbReference type="InterPro" id="IPR011146">
    <property type="entry name" value="HIT-like"/>
</dbReference>
<dbReference type="GO" id="GO:0016787">
    <property type="term" value="F:hydrolase activity"/>
    <property type="evidence" value="ECO:0007669"/>
    <property type="project" value="UniProtKB-KW"/>
</dbReference>
<dbReference type="PROSITE" id="PS51084">
    <property type="entry name" value="HIT_2"/>
    <property type="match status" value="1"/>
</dbReference>
<evidence type="ECO:0000259" key="4">
    <source>
        <dbReference type="PROSITE" id="PS51084"/>
    </source>
</evidence>
<evidence type="ECO:0000313" key="6">
    <source>
        <dbReference type="Proteomes" id="UP000199410"/>
    </source>
</evidence>
<dbReference type="SUPFAM" id="SSF54197">
    <property type="entry name" value="HIT-like"/>
    <property type="match status" value="1"/>
</dbReference>
<dbReference type="PANTHER" id="PTHR46648">
    <property type="entry name" value="HIT FAMILY PROTEIN 1"/>
    <property type="match status" value="1"/>
</dbReference>
<dbReference type="AlphaFoldDB" id="A0A1H9AR60"/>
<gene>
    <name evidence="5" type="ORF">SAMN02787113_00577</name>
</gene>
<evidence type="ECO:0000256" key="3">
    <source>
        <dbReference type="PROSITE-ProRule" id="PRU00464"/>
    </source>
</evidence>
<dbReference type="KEGG" id="lfu:HR49_13295"/>
<keyword evidence="5" id="KW-0378">Hydrolase</keyword>
<feature type="short sequence motif" description="Histidine triad motif" evidence="2 3">
    <location>
        <begin position="97"/>
        <end position="101"/>
    </location>
</feature>
<dbReference type="EMBL" id="FOEL01000002">
    <property type="protein sequence ID" value="SEP79025.1"/>
    <property type="molecule type" value="Genomic_DNA"/>
</dbReference>
<accession>A0A1H9AR60</accession>
<reference evidence="5 6" key="1">
    <citation type="submission" date="2016-10" db="EMBL/GenBank/DDBJ databases">
        <authorList>
            <person name="Varghese N."/>
            <person name="Submissions S."/>
        </authorList>
    </citation>
    <scope>NUCLEOTIDE SEQUENCE [LARGE SCALE GENOMIC DNA]</scope>
    <source>
        <strain evidence="5 6">TC-13</strain>
    </source>
</reference>
<protein>
    <submittedName>
        <fullName evidence="5">Diadenosine tetraphosphate (Ap4A) hydrolase</fullName>
    </submittedName>
</protein>
<dbReference type="Proteomes" id="UP000199410">
    <property type="component" value="Unassembled WGS sequence"/>
</dbReference>
<sequence length="150" mass="16973">MNDCFICNKHAGNIHTAGIMIYEDEYVFVGHIDRNGNPNYLGHIMIDLKRHAPTLADMTMEEAKAFGVIMARISKALTESENAEHIYSFVSGNSVPHLHMHLVARYPNTPKKYWGPSEVYDWKDAPMGDNNAIIALCNRLKTYLDGNPHE</sequence>
<dbReference type="PANTHER" id="PTHR46648:SF1">
    <property type="entry name" value="ADENOSINE 5'-MONOPHOSPHORAMIDASE HNT1"/>
    <property type="match status" value="1"/>
</dbReference>
<evidence type="ECO:0000256" key="2">
    <source>
        <dbReference type="PIRSR" id="PIRSR601310-3"/>
    </source>
</evidence>
<dbReference type="RefSeq" id="WP_036125557.1">
    <property type="nucleotide sequence ID" value="NZ_CP010820.1"/>
</dbReference>
<dbReference type="Pfam" id="PF01230">
    <property type="entry name" value="HIT"/>
    <property type="match status" value="1"/>
</dbReference>
<dbReference type="GO" id="GO:0009117">
    <property type="term" value="P:nucleotide metabolic process"/>
    <property type="evidence" value="ECO:0007669"/>
    <property type="project" value="TreeGrafter"/>
</dbReference>
<proteinExistence type="predicted"/>
<dbReference type="InterPro" id="IPR001310">
    <property type="entry name" value="Histidine_triad_HIT"/>
</dbReference>
<evidence type="ECO:0000256" key="1">
    <source>
        <dbReference type="PIRSR" id="PIRSR601310-1"/>
    </source>
</evidence>
<dbReference type="GeneID" id="29441466"/>
<evidence type="ECO:0000313" key="5">
    <source>
        <dbReference type="EMBL" id="SEP79025.1"/>
    </source>
</evidence>
<feature type="active site" description="Tele-AMP-histidine intermediate" evidence="1">
    <location>
        <position position="99"/>
    </location>
</feature>
<feature type="domain" description="HIT" evidence="4">
    <location>
        <begin position="38"/>
        <end position="112"/>
    </location>
</feature>
<dbReference type="InterPro" id="IPR036265">
    <property type="entry name" value="HIT-like_sf"/>
</dbReference>